<dbReference type="PROSITE" id="PS50003">
    <property type="entry name" value="PH_DOMAIN"/>
    <property type="match status" value="1"/>
</dbReference>
<dbReference type="PROSITE" id="PS00509">
    <property type="entry name" value="RAS_GTPASE_ACTIV_1"/>
    <property type="match status" value="1"/>
</dbReference>
<evidence type="ECO:0000259" key="4">
    <source>
        <dbReference type="PROSITE" id="PS50004"/>
    </source>
</evidence>
<evidence type="ECO:0000259" key="5">
    <source>
        <dbReference type="PROSITE" id="PS50018"/>
    </source>
</evidence>
<dbReference type="EMBL" id="CAXKWB010000314">
    <property type="protein sequence ID" value="CAL4060278.1"/>
    <property type="molecule type" value="Genomic_DNA"/>
</dbReference>
<feature type="compositionally biased region" description="Basic residues" evidence="2">
    <location>
        <begin position="812"/>
        <end position="825"/>
    </location>
</feature>
<evidence type="ECO:0000259" key="3">
    <source>
        <dbReference type="PROSITE" id="PS50003"/>
    </source>
</evidence>
<feature type="compositionally biased region" description="Pro residues" evidence="2">
    <location>
        <begin position="1061"/>
        <end position="1071"/>
    </location>
</feature>
<feature type="region of interest" description="Disordered" evidence="2">
    <location>
        <begin position="1031"/>
        <end position="1144"/>
    </location>
</feature>
<dbReference type="PROSITE" id="PS50004">
    <property type="entry name" value="C2"/>
    <property type="match status" value="1"/>
</dbReference>
<keyword evidence="1" id="KW-0343">GTPase activation</keyword>
<dbReference type="InterPro" id="IPR023152">
    <property type="entry name" value="RasGAP_CS"/>
</dbReference>
<dbReference type="SMART" id="SM00323">
    <property type="entry name" value="RasGAP"/>
    <property type="match status" value="1"/>
</dbReference>
<feature type="compositionally biased region" description="Polar residues" evidence="2">
    <location>
        <begin position="796"/>
        <end position="810"/>
    </location>
</feature>
<dbReference type="Pfam" id="PF00168">
    <property type="entry name" value="C2"/>
    <property type="match status" value="1"/>
</dbReference>
<keyword evidence="7" id="KW-1185">Reference proteome</keyword>
<sequence>MQLLNWLSFGGPPDNNSSPIVFPASALRDCYNTDTSYEKACGSDRRGSAPATPILGGRGTAPHESPTPNKLVNFFSKRSFKSNPLKRTKSVTKLERAKLRGIPGGGSGFYPTGEAGVDPLTPGGTARLRSSRSHESLLSSQNVMNTLDLTTGDVTIKPLHSSILGQDHCFQVTSQSGIRYFSCRTADERDRWVDSLRKAINPNIDHMRRTENSLKIFILEAKGVSTKKRYFCEVLLDGSLYSRTSSKSKSDMCFWGEQFEFQSLPPVETISVALYREPEKKRKKEKNILVGIVNIPVTSVLSRSYIEKWYQVQPDNNKNANKDLAALRIKCKFQTVDILPLELYTEFLQFVKNHYRILCQVLEPAVSVKAKEDIATSLVHIMQREGRAQHFLADLVMLEFERIDDAHLLFRGNSLATKAMEAFMKLVGEKYLLDTLRQVINRVVEAGLDCEVDPMKMTQINTLQKQQENLLSVVRMMWSRILNSHPYFPLELRECFNFYRERLSAIGKEDLTDNLISASIFLRFLCPAILSPSLFNITQEYPDERASRNLTLIAKTLQTLANFTKFQGKENFMEFMNEFIEAEQAQMRIFLKQISSPISHIDHRGAAYEGDIDTGKQLSLLDTLLTETVCNVSDCNSNGPYQKELNVLHNILEDLSIAKAQPNAYSVQRFTHTNTTTTVTETINSTQNAPSLEDKINYQSLQRNIFRYNDPTVPDIFPQPVIPIDNGHDYSQPESPTTPRPSTLPRNTYLMGSARKPAVDLNTADDYVLFSALECEKPRARNPIGHSYSHSHLGPSLQQSVPTPVHSNQPHLAHHPHYHHHHFHNHAGWYNNPRQPVNGHVQLNGNNNTEESLNISHEENDGNSLGETESNLKGSQTSISQLSNVASSGYQSFAYSQSSSPVDPTIITHHDHANNNNTSVVNNNNHINMTNTMHNSPKMGTNPLVFNNPMYHLDSHGQPVSTPRPVPGRPGRVTPHILPYHQMHHQPVTHNHSPISSSLSSAHSVEELTSTPSMLPKSQVGAMSPLLTRIGHSSSSEDLKSLVRTPPEVRSRAAPRTNPRCLPPGRAPQPGSPARIDHHHSTSDLVGPHNRRSKMSRRQSAEPSGCRRHPRYQYDSDSSSDGDQLTHQPRIRPHRLQQNRVSETKTLDEYEQEILALRTAMEEMHHKLVSAEETLTTGKPTPSDRPKIQQNHSNHLQSDIINQKTNKHPQSQTNVSNNNSSNGSRSNGSLVKGQQSSYQGGTPMHKSSNNRNSKAEQYTTAKNPPTQEQDVQNAHMRHLLSKLLEIQKEFQVEKTKMCEIMNEKNAVIQAQEDRMGALERTNDQLLMALEQIRELNKNNEGSSDDKSGDRETPHFSDTSDYKSSSF</sequence>
<feature type="compositionally biased region" description="Basic and acidic residues" evidence="2">
    <location>
        <begin position="1334"/>
        <end position="1360"/>
    </location>
</feature>
<dbReference type="InterPro" id="IPR039360">
    <property type="entry name" value="Ras_GTPase"/>
</dbReference>
<feature type="compositionally biased region" description="Basic and acidic residues" evidence="2">
    <location>
        <begin position="1035"/>
        <end position="1051"/>
    </location>
</feature>
<dbReference type="PROSITE" id="PS50018">
    <property type="entry name" value="RAS_GTPASE_ACTIV_2"/>
    <property type="match status" value="1"/>
</dbReference>
<name>A0AAV2PJ65_MEGNR</name>
<dbReference type="Gene3D" id="2.60.40.150">
    <property type="entry name" value="C2 domain"/>
    <property type="match status" value="1"/>
</dbReference>
<dbReference type="GO" id="GO:0005096">
    <property type="term" value="F:GTPase activator activity"/>
    <property type="evidence" value="ECO:0007669"/>
    <property type="project" value="UniProtKB-KW"/>
</dbReference>
<dbReference type="PANTHER" id="PTHR10194">
    <property type="entry name" value="RAS GTPASE-ACTIVATING PROTEINS"/>
    <property type="match status" value="1"/>
</dbReference>
<feature type="compositionally biased region" description="Polar residues" evidence="2">
    <location>
        <begin position="1188"/>
        <end position="1213"/>
    </location>
</feature>
<protein>
    <recommendedName>
        <fullName evidence="8">Ras GTPase-activating protein</fullName>
    </recommendedName>
</protein>
<dbReference type="Proteomes" id="UP001497623">
    <property type="component" value="Unassembled WGS sequence"/>
</dbReference>
<feature type="compositionally biased region" description="Low complexity" evidence="2">
    <location>
        <begin position="990"/>
        <end position="1003"/>
    </location>
</feature>
<evidence type="ECO:0008006" key="8">
    <source>
        <dbReference type="Google" id="ProtNLM"/>
    </source>
</evidence>
<evidence type="ECO:0000256" key="2">
    <source>
        <dbReference type="SAM" id="MobiDB-lite"/>
    </source>
</evidence>
<dbReference type="InterPro" id="IPR001849">
    <property type="entry name" value="PH_domain"/>
</dbReference>
<feature type="region of interest" description="Disordered" evidence="2">
    <location>
        <begin position="783"/>
        <end position="877"/>
    </location>
</feature>
<feature type="region of interest" description="Disordered" evidence="2">
    <location>
        <begin position="723"/>
        <end position="746"/>
    </location>
</feature>
<dbReference type="Pfam" id="PF00616">
    <property type="entry name" value="RasGAP"/>
    <property type="match status" value="1"/>
</dbReference>
<dbReference type="CDD" id="cd04013">
    <property type="entry name" value="C2_SynGAP_like"/>
    <property type="match status" value="1"/>
</dbReference>
<evidence type="ECO:0000256" key="1">
    <source>
        <dbReference type="ARBA" id="ARBA00022468"/>
    </source>
</evidence>
<feature type="compositionally biased region" description="Polar residues" evidence="2">
    <location>
        <begin position="1232"/>
        <end position="1270"/>
    </location>
</feature>
<dbReference type="Pfam" id="PF25321">
    <property type="entry name" value="PH_RASGAP"/>
    <property type="match status" value="1"/>
</dbReference>
<feature type="region of interest" description="Disordered" evidence="2">
    <location>
        <begin position="38"/>
        <end position="68"/>
    </location>
</feature>
<evidence type="ECO:0000313" key="7">
    <source>
        <dbReference type="Proteomes" id="UP001497623"/>
    </source>
</evidence>
<feature type="region of interest" description="Disordered" evidence="2">
    <location>
        <begin position="1334"/>
        <end position="1366"/>
    </location>
</feature>
<dbReference type="InterPro" id="IPR011993">
    <property type="entry name" value="PH-like_dom_sf"/>
</dbReference>
<dbReference type="Gene3D" id="1.10.506.10">
    <property type="entry name" value="GTPase Activation - p120gap, domain 1"/>
    <property type="match status" value="2"/>
</dbReference>
<feature type="compositionally biased region" description="Polar residues" evidence="2">
    <location>
        <begin position="862"/>
        <end position="877"/>
    </location>
</feature>
<dbReference type="CDD" id="cd05136">
    <property type="entry name" value="RasGAP_DAB2IP"/>
    <property type="match status" value="1"/>
</dbReference>
<dbReference type="SUPFAM" id="SSF50729">
    <property type="entry name" value="PH domain-like"/>
    <property type="match status" value="1"/>
</dbReference>
<feature type="compositionally biased region" description="Polar residues" evidence="2">
    <location>
        <begin position="841"/>
        <end position="855"/>
    </location>
</feature>
<dbReference type="InterPro" id="IPR008936">
    <property type="entry name" value="Rho_GTPase_activation_prot"/>
</dbReference>
<dbReference type="PANTHER" id="PTHR10194:SF60">
    <property type="entry name" value="RAS GTPASE-ACTIVATING PROTEIN RASKOL"/>
    <property type="match status" value="1"/>
</dbReference>
<dbReference type="InterPro" id="IPR057606">
    <property type="entry name" value="SynGAP1-like_PH"/>
</dbReference>
<dbReference type="SMART" id="SM00239">
    <property type="entry name" value="C2"/>
    <property type="match status" value="1"/>
</dbReference>
<dbReference type="InterPro" id="IPR001936">
    <property type="entry name" value="RasGAP_dom"/>
</dbReference>
<proteinExistence type="predicted"/>
<dbReference type="InterPro" id="IPR035892">
    <property type="entry name" value="C2_domain_sf"/>
</dbReference>
<feature type="domain" description="PH" evidence="3">
    <location>
        <begin position="167"/>
        <end position="201"/>
    </location>
</feature>
<feature type="region of interest" description="Disordered" evidence="2">
    <location>
        <begin position="1172"/>
        <end position="1270"/>
    </location>
</feature>
<reference evidence="6 7" key="1">
    <citation type="submission" date="2024-05" db="EMBL/GenBank/DDBJ databases">
        <authorList>
            <person name="Wallberg A."/>
        </authorList>
    </citation>
    <scope>NUCLEOTIDE SEQUENCE [LARGE SCALE GENOMIC DNA]</scope>
</reference>
<accession>A0AAV2PJ65</accession>
<feature type="compositionally biased region" description="Low complexity" evidence="2">
    <location>
        <begin position="732"/>
        <end position="745"/>
    </location>
</feature>
<evidence type="ECO:0000313" key="6">
    <source>
        <dbReference type="EMBL" id="CAL4060278.1"/>
    </source>
</evidence>
<dbReference type="SUPFAM" id="SSF49562">
    <property type="entry name" value="C2 domain (Calcium/lipid-binding domain, CaLB)"/>
    <property type="match status" value="1"/>
</dbReference>
<feature type="domain" description="Ras-GAP" evidence="5">
    <location>
        <begin position="370"/>
        <end position="562"/>
    </location>
</feature>
<dbReference type="Gene3D" id="2.30.29.30">
    <property type="entry name" value="Pleckstrin-homology domain (PH domain)/Phosphotyrosine-binding domain (PTB)"/>
    <property type="match status" value="1"/>
</dbReference>
<organism evidence="6 7">
    <name type="scientific">Meganyctiphanes norvegica</name>
    <name type="common">Northern krill</name>
    <name type="synonym">Thysanopoda norvegica</name>
    <dbReference type="NCBI Taxonomy" id="48144"/>
    <lineage>
        <taxon>Eukaryota</taxon>
        <taxon>Metazoa</taxon>
        <taxon>Ecdysozoa</taxon>
        <taxon>Arthropoda</taxon>
        <taxon>Crustacea</taxon>
        <taxon>Multicrustacea</taxon>
        <taxon>Malacostraca</taxon>
        <taxon>Eumalacostraca</taxon>
        <taxon>Eucarida</taxon>
        <taxon>Euphausiacea</taxon>
        <taxon>Euphausiidae</taxon>
        <taxon>Meganyctiphanes</taxon>
    </lineage>
</organism>
<comment type="caution">
    <text evidence="6">The sequence shown here is derived from an EMBL/GenBank/DDBJ whole genome shotgun (WGS) entry which is preliminary data.</text>
</comment>
<feature type="region of interest" description="Disordered" evidence="2">
    <location>
        <begin position="986"/>
        <end position="1019"/>
    </location>
</feature>
<feature type="compositionally biased region" description="Low complexity" evidence="2">
    <location>
        <begin position="1214"/>
        <end position="1229"/>
    </location>
</feature>
<dbReference type="SUPFAM" id="SSF48350">
    <property type="entry name" value="GTPase activation domain, GAP"/>
    <property type="match status" value="1"/>
</dbReference>
<gene>
    <name evidence="6" type="ORF">MNOR_LOCUS1206</name>
</gene>
<dbReference type="InterPro" id="IPR000008">
    <property type="entry name" value="C2_dom"/>
</dbReference>
<feature type="domain" description="C2" evidence="4">
    <location>
        <begin position="192"/>
        <end position="310"/>
    </location>
</feature>